<dbReference type="InterPro" id="IPR003691">
    <property type="entry name" value="FluC"/>
</dbReference>
<evidence type="ECO:0000256" key="9">
    <source>
        <dbReference type="SAM" id="Phobius"/>
    </source>
</evidence>
<evidence type="ECO:0000256" key="2">
    <source>
        <dbReference type="ARBA" id="ARBA00004651"/>
    </source>
</evidence>
<dbReference type="PANTHER" id="PTHR28259">
    <property type="entry name" value="FLUORIDE EXPORT PROTEIN 1-RELATED"/>
    <property type="match status" value="1"/>
</dbReference>
<organism evidence="10 11">
    <name type="scientific">Microthlaspi erraticum</name>
    <dbReference type="NCBI Taxonomy" id="1685480"/>
    <lineage>
        <taxon>Eukaryota</taxon>
        <taxon>Viridiplantae</taxon>
        <taxon>Streptophyta</taxon>
        <taxon>Embryophyta</taxon>
        <taxon>Tracheophyta</taxon>
        <taxon>Spermatophyta</taxon>
        <taxon>Magnoliopsida</taxon>
        <taxon>eudicotyledons</taxon>
        <taxon>Gunneridae</taxon>
        <taxon>Pentapetalae</taxon>
        <taxon>rosids</taxon>
        <taxon>malvids</taxon>
        <taxon>Brassicales</taxon>
        <taxon>Brassicaceae</taxon>
        <taxon>Coluteocarpeae</taxon>
        <taxon>Microthlaspi</taxon>
    </lineage>
</organism>
<evidence type="ECO:0000256" key="7">
    <source>
        <dbReference type="ARBA" id="ARBA00035120"/>
    </source>
</evidence>
<evidence type="ECO:0000256" key="4">
    <source>
        <dbReference type="ARBA" id="ARBA00022692"/>
    </source>
</evidence>
<dbReference type="PANTHER" id="PTHR28259:SF1">
    <property type="entry name" value="FLUORIDE EXPORT PROTEIN 1-RELATED"/>
    <property type="match status" value="1"/>
</dbReference>
<keyword evidence="4 9" id="KW-0812">Transmembrane</keyword>
<proteinExistence type="inferred from homology"/>
<comment type="catalytic activity">
    <reaction evidence="8">
        <text>fluoride(in) = fluoride(out)</text>
        <dbReference type="Rhea" id="RHEA:76159"/>
        <dbReference type="ChEBI" id="CHEBI:17051"/>
    </reaction>
    <physiologicalReaction direction="left-to-right" evidence="8">
        <dbReference type="Rhea" id="RHEA:76160"/>
    </physiologicalReaction>
</comment>
<keyword evidence="6 9" id="KW-0472">Membrane</keyword>
<comment type="caution">
    <text evidence="10">The sequence shown here is derived from an EMBL/GenBank/DDBJ whole genome shotgun (WGS) entry which is preliminary data.</text>
</comment>
<evidence type="ECO:0000256" key="1">
    <source>
        <dbReference type="ARBA" id="ARBA00002598"/>
    </source>
</evidence>
<accession>A0A6D2L1J2</accession>
<comment type="subcellular location">
    <subcellularLocation>
        <location evidence="2">Cell membrane</location>
        <topology evidence="2">Multi-pass membrane protein</topology>
    </subcellularLocation>
</comment>
<comment type="function">
    <text evidence="1">Fluoride channel required for the rapid expulsion of cytoplasmic fluoride.</text>
</comment>
<keyword evidence="3" id="KW-1003">Cell membrane</keyword>
<dbReference type="OrthoDB" id="409792at2759"/>
<dbReference type="AlphaFoldDB" id="A0A6D2L1J2"/>
<dbReference type="GO" id="GO:0005886">
    <property type="term" value="C:plasma membrane"/>
    <property type="evidence" value="ECO:0007669"/>
    <property type="project" value="UniProtKB-SubCell"/>
</dbReference>
<evidence type="ECO:0000256" key="6">
    <source>
        <dbReference type="ARBA" id="ARBA00023136"/>
    </source>
</evidence>
<dbReference type="GO" id="GO:1903425">
    <property type="term" value="F:fluoride transmembrane transporter activity"/>
    <property type="evidence" value="ECO:0007669"/>
    <property type="project" value="TreeGrafter"/>
</dbReference>
<sequence>MDGAPVRGIIIPSYVHKLTQTFFVSFVTKSIETLCRRIDTCEAVLDTIRSDLTQTHKNLTDILLRVTADNSAFVRVSSVDLTAAIENRCFTVSPIRGHADMEDYGFESIPMRNKRSKTLTLRISITTPKLQLASSQQHWQREQGRVTRLLRVYSLVLLGCLSTFSTLMAEFNAMRGSDHPWRAYAYAFFPPLRLEQL</sequence>
<gene>
    <name evidence="10" type="ORF">MERR_LOCUS46685</name>
</gene>
<reference evidence="10" key="1">
    <citation type="submission" date="2020-01" db="EMBL/GenBank/DDBJ databases">
        <authorList>
            <person name="Mishra B."/>
        </authorList>
    </citation>
    <scope>NUCLEOTIDE SEQUENCE [LARGE SCALE GENOMIC DNA]</scope>
</reference>
<keyword evidence="11" id="KW-1185">Reference proteome</keyword>
<feature type="transmembrane region" description="Helical" evidence="9">
    <location>
        <begin position="149"/>
        <end position="169"/>
    </location>
</feature>
<comment type="similarity">
    <text evidence="7">Belongs to the fluoride channel Fluc/FEX (TC 1.A.43) family.</text>
</comment>
<protein>
    <submittedName>
        <fullName evidence="10">Uncharacterized protein</fullName>
    </submittedName>
</protein>
<evidence type="ECO:0000256" key="5">
    <source>
        <dbReference type="ARBA" id="ARBA00022989"/>
    </source>
</evidence>
<evidence type="ECO:0000313" key="10">
    <source>
        <dbReference type="EMBL" id="CAA7059449.1"/>
    </source>
</evidence>
<dbReference type="EMBL" id="CACVBM020001773">
    <property type="protein sequence ID" value="CAA7059449.1"/>
    <property type="molecule type" value="Genomic_DNA"/>
</dbReference>
<evidence type="ECO:0000313" key="11">
    <source>
        <dbReference type="Proteomes" id="UP000467841"/>
    </source>
</evidence>
<name>A0A6D2L1J2_9BRAS</name>
<keyword evidence="5 9" id="KW-1133">Transmembrane helix</keyword>
<evidence type="ECO:0000256" key="8">
    <source>
        <dbReference type="ARBA" id="ARBA00035585"/>
    </source>
</evidence>
<dbReference type="Proteomes" id="UP000467841">
    <property type="component" value="Unassembled WGS sequence"/>
</dbReference>
<evidence type="ECO:0000256" key="3">
    <source>
        <dbReference type="ARBA" id="ARBA00022475"/>
    </source>
</evidence>